<feature type="signal peptide" evidence="3">
    <location>
        <begin position="1"/>
        <end position="18"/>
    </location>
</feature>
<accession>A0A3M6TMQ0</accession>
<keyword evidence="1 3" id="KW-0732">Signal</keyword>
<dbReference type="AlphaFoldDB" id="A0A3M6TMQ0"/>
<gene>
    <name evidence="5" type="ORF">pdam_00010289</name>
</gene>
<keyword evidence="2" id="KW-0325">Glycoprotein</keyword>
<dbReference type="SMART" id="SM01359">
    <property type="entry name" value="A2M_N_2"/>
    <property type="match status" value="1"/>
</dbReference>
<evidence type="ECO:0000256" key="2">
    <source>
        <dbReference type="ARBA" id="ARBA00023180"/>
    </source>
</evidence>
<dbReference type="Gene3D" id="6.20.50.160">
    <property type="match status" value="1"/>
</dbReference>
<evidence type="ECO:0000313" key="5">
    <source>
        <dbReference type="EMBL" id="RMX42642.1"/>
    </source>
</evidence>
<dbReference type="InterPro" id="IPR050473">
    <property type="entry name" value="A2M/Complement_sys"/>
</dbReference>
<dbReference type="Gene3D" id="2.60.40.1930">
    <property type="match status" value="2"/>
</dbReference>
<dbReference type="Pfam" id="PF07703">
    <property type="entry name" value="A2M_BRD"/>
    <property type="match status" value="1"/>
</dbReference>
<feature type="domain" description="Alpha-2-macroglobulin bait region" evidence="4">
    <location>
        <begin position="455"/>
        <end position="604"/>
    </location>
</feature>
<keyword evidence="6" id="KW-1185">Reference proteome</keyword>
<dbReference type="InterPro" id="IPR013783">
    <property type="entry name" value="Ig-like_fold"/>
</dbReference>
<dbReference type="Gene3D" id="2.60.40.10">
    <property type="entry name" value="Immunoglobulins"/>
    <property type="match status" value="1"/>
</dbReference>
<evidence type="ECO:0000256" key="1">
    <source>
        <dbReference type="ARBA" id="ARBA00022729"/>
    </source>
</evidence>
<name>A0A3M6TMQ0_POCDA</name>
<protein>
    <recommendedName>
        <fullName evidence="4">Alpha-2-macroglobulin bait region domain-containing protein</fullName>
    </recommendedName>
</protein>
<dbReference type="EMBL" id="RCHS01003326">
    <property type="protein sequence ID" value="RMX42642.1"/>
    <property type="molecule type" value="Genomic_DNA"/>
</dbReference>
<evidence type="ECO:0000313" key="6">
    <source>
        <dbReference type="Proteomes" id="UP000275408"/>
    </source>
</evidence>
<dbReference type="Proteomes" id="UP000275408">
    <property type="component" value="Unassembled WGS sequence"/>
</dbReference>
<dbReference type="GO" id="GO:0004866">
    <property type="term" value="F:endopeptidase inhibitor activity"/>
    <property type="evidence" value="ECO:0007669"/>
    <property type="project" value="InterPro"/>
</dbReference>
<reference evidence="5 6" key="1">
    <citation type="journal article" date="2018" name="Sci. Rep.">
        <title>Comparative analysis of the Pocillopora damicornis genome highlights role of immune system in coral evolution.</title>
        <authorList>
            <person name="Cunning R."/>
            <person name="Bay R.A."/>
            <person name="Gillette P."/>
            <person name="Baker A.C."/>
            <person name="Traylor-Knowles N."/>
        </authorList>
    </citation>
    <scope>NUCLEOTIDE SEQUENCE [LARGE SCALE GENOMIC DNA]</scope>
    <source>
        <strain evidence="5">RSMAS</strain>
        <tissue evidence="5">Whole animal</tissue>
    </source>
</reference>
<dbReference type="Pfam" id="PF01835">
    <property type="entry name" value="MG2"/>
    <property type="match status" value="1"/>
</dbReference>
<dbReference type="Pfam" id="PF17791">
    <property type="entry name" value="MG3"/>
    <property type="match status" value="1"/>
</dbReference>
<dbReference type="OrthoDB" id="9998011at2759"/>
<dbReference type="InterPro" id="IPR040839">
    <property type="entry name" value="MG4"/>
</dbReference>
<comment type="caution">
    <text evidence="5">The sequence shown here is derived from an EMBL/GenBank/DDBJ whole genome shotgun (WGS) entry which is preliminary data.</text>
</comment>
<dbReference type="Gene3D" id="2.60.40.1940">
    <property type="match status" value="1"/>
</dbReference>
<sequence>MKATVVLVFAAVLAQSGSLVERSGPGEEIASDGAQFTSDSEGTLKLNIPRNLRTNKRDSIRAKLNVFGGPVHGGLVIQKSEIITIKIPKISVFIQTDKPIYKPGQTVNMRIVGVDENLKPLTGQVKRVSITSPGKVRTMQWDNVDFIGGIVSLKFPLSSQPLLGDWKIEAEVKGEKGKLVFSVDKYVLPKFEVTIKPPSFVAVKSKDIKATVCAQYTYGKPVKGTVSVLFQMKLPDWYWRRKYLETQITTEKEIDGCTDVTIKTEDVLNKFKQYNSYYCHGCEHSKIAINATVKETATGISQNATGTESQIVRGTAKLKFLPSTPKEFKPGMAYSGQVKATKPDGSPMKGAQIKIVIRGRGRRLLDKYFIVPESGLVEFSINGSKIPSNAKSLNLQAKHQQQTLAYYNAKRWYSPSNSYISMKRVPSPLKAQVAYMYVCCEEPVLIPRPSMVVFVQFVSGMTQVTHVGSTAKVKFDFTTIADAKNVTFYYQIFSRGVLVAQGRNLHEMKNYKGKGMFTTSGFVQFAVTQRMVPSSRLLLFYVRDDLETVADNLQIDVEDKLENEVKIRFSDSIRKPGEATSLIITAEPGSQVAVTAVDKSVHLLKGGNELSQDDAIQVLSSQDVGPSGGSDHSGCYNPYWWGGPWQRRRRSFFPGYSKDLDASSAFENSGILYFSDLTIKTAKCETPFRPPYFFVDHPTFRNGPPQERAELSPMLLSPIAATDTPILKKGKQKKTKSVKVRKEFPETWLWTEELIK</sequence>
<dbReference type="InterPro" id="IPR041555">
    <property type="entry name" value="MG3"/>
</dbReference>
<dbReference type="PANTHER" id="PTHR11412:SF171">
    <property type="entry name" value="PREGNANCY ZONE PROTEIN-LIKE PROTEIN"/>
    <property type="match status" value="1"/>
</dbReference>
<dbReference type="InterPro" id="IPR011625">
    <property type="entry name" value="A2M_N_BRD"/>
</dbReference>
<dbReference type="FunFam" id="2.60.40.1930:FF:000001">
    <property type="entry name" value="CD109 isoform 3"/>
    <property type="match status" value="1"/>
</dbReference>
<feature type="chain" id="PRO_5017921602" description="Alpha-2-macroglobulin bait region domain-containing protein" evidence="3">
    <location>
        <begin position="19"/>
        <end position="756"/>
    </location>
</feature>
<dbReference type="InterPro" id="IPR002890">
    <property type="entry name" value="MG2"/>
</dbReference>
<dbReference type="STRING" id="46731.A0A3M6TMQ0"/>
<evidence type="ECO:0000259" key="4">
    <source>
        <dbReference type="SMART" id="SM01359"/>
    </source>
</evidence>
<dbReference type="PANTHER" id="PTHR11412">
    <property type="entry name" value="MACROGLOBULIN / COMPLEMENT"/>
    <property type="match status" value="1"/>
</dbReference>
<organism evidence="5 6">
    <name type="scientific">Pocillopora damicornis</name>
    <name type="common">Cauliflower coral</name>
    <name type="synonym">Millepora damicornis</name>
    <dbReference type="NCBI Taxonomy" id="46731"/>
    <lineage>
        <taxon>Eukaryota</taxon>
        <taxon>Metazoa</taxon>
        <taxon>Cnidaria</taxon>
        <taxon>Anthozoa</taxon>
        <taxon>Hexacorallia</taxon>
        <taxon>Scleractinia</taxon>
        <taxon>Astrocoeniina</taxon>
        <taxon>Pocilloporidae</taxon>
        <taxon>Pocillopora</taxon>
    </lineage>
</organism>
<proteinExistence type="predicted"/>
<evidence type="ECO:0000256" key="3">
    <source>
        <dbReference type="SAM" id="SignalP"/>
    </source>
</evidence>
<dbReference type="Pfam" id="PF17789">
    <property type="entry name" value="MG4"/>
    <property type="match status" value="1"/>
</dbReference>